<evidence type="ECO:0000313" key="2">
    <source>
        <dbReference type="Proteomes" id="UP001362999"/>
    </source>
</evidence>
<keyword evidence="2" id="KW-1185">Reference proteome</keyword>
<comment type="caution">
    <text evidence="1">The sequence shown here is derived from an EMBL/GenBank/DDBJ whole genome shotgun (WGS) entry which is preliminary data.</text>
</comment>
<dbReference type="AlphaFoldDB" id="A0AAW0ASM9"/>
<evidence type="ECO:0000313" key="1">
    <source>
        <dbReference type="EMBL" id="KAK7016010.1"/>
    </source>
</evidence>
<protein>
    <submittedName>
        <fullName evidence="1">Uncharacterized protein</fullName>
    </submittedName>
</protein>
<gene>
    <name evidence="1" type="ORF">R3P38DRAFT_2441642</name>
</gene>
<accession>A0AAW0ASM9</accession>
<proteinExistence type="predicted"/>
<feature type="non-terminal residue" evidence="1">
    <location>
        <position position="1"/>
    </location>
</feature>
<organism evidence="1 2">
    <name type="scientific">Favolaschia claudopus</name>
    <dbReference type="NCBI Taxonomy" id="2862362"/>
    <lineage>
        <taxon>Eukaryota</taxon>
        <taxon>Fungi</taxon>
        <taxon>Dikarya</taxon>
        <taxon>Basidiomycota</taxon>
        <taxon>Agaricomycotina</taxon>
        <taxon>Agaricomycetes</taxon>
        <taxon>Agaricomycetidae</taxon>
        <taxon>Agaricales</taxon>
        <taxon>Marasmiineae</taxon>
        <taxon>Mycenaceae</taxon>
        <taxon>Favolaschia</taxon>
    </lineage>
</organism>
<feature type="non-terminal residue" evidence="1">
    <location>
        <position position="149"/>
    </location>
</feature>
<dbReference type="Proteomes" id="UP001362999">
    <property type="component" value="Unassembled WGS sequence"/>
</dbReference>
<dbReference type="EMBL" id="JAWWNJ010000052">
    <property type="protein sequence ID" value="KAK7016010.1"/>
    <property type="molecule type" value="Genomic_DNA"/>
</dbReference>
<reference evidence="1 2" key="1">
    <citation type="journal article" date="2024" name="J Genomics">
        <title>Draft genome sequencing and assembly of Favolaschia claudopus CIRM-BRFM 2984 isolated from oak limbs.</title>
        <authorList>
            <person name="Navarro D."/>
            <person name="Drula E."/>
            <person name="Chaduli D."/>
            <person name="Cazenave R."/>
            <person name="Ahrendt S."/>
            <person name="Wang J."/>
            <person name="Lipzen A."/>
            <person name="Daum C."/>
            <person name="Barry K."/>
            <person name="Grigoriev I.V."/>
            <person name="Favel A."/>
            <person name="Rosso M.N."/>
            <person name="Martin F."/>
        </authorList>
    </citation>
    <scope>NUCLEOTIDE SEQUENCE [LARGE SCALE GENOMIC DNA]</scope>
    <source>
        <strain evidence="1 2">CIRM-BRFM 2984</strain>
    </source>
</reference>
<sequence>GRGSKPTEELTAAIVTGLRAWRQEAVERDFPQQLIITGKAILPNKIIEKIAERPRAVTTPHIFFSIIEWKWGTHEDCRYGNEVVAAVKAVLKDHPDEEEEKREAARREKVFDQLLALANKQRREKLRAVFQDCWDAVAAVTTGNMVSRG</sequence>
<name>A0AAW0ASM9_9AGAR</name>